<keyword evidence="5" id="KW-1185">Reference proteome</keyword>
<evidence type="ECO:0000313" key="4">
    <source>
        <dbReference type="EMBL" id="KAK3793432.1"/>
    </source>
</evidence>
<dbReference type="GO" id="GO:0004222">
    <property type="term" value="F:metalloendopeptidase activity"/>
    <property type="evidence" value="ECO:0007669"/>
    <property type="project" value="InterPro"/>
</dbReference>
<dbReference type="EMBL" id="JAWDGP010001250">
    <property type="protein sequence ID" value="KAK3793432.1"/>
    <property type="molecule type" value="Genomic_DNA"/>
</dbReference>
<reference evidence="4" key="1">
    <citation type="journal article" date="2023" name="G3 (Bethesda)">
        <title>A reference genome for the long-term kleptoplast-retaining sea slug Elysia crispata morphotype clarki.</title>
        <authorList>
            <person name="Eastman K.E."/>
            <person name="Pendleton A.L."/>
            <person name="Shaikh M.A."/>
            <person name="Suttiyut T."/>
            <person name="Ogas R."/>
            <person name="Tomko P."/>
            <person name="Gavelis G."/>
            <person name="Widhalm J.R."/>
            <person name="Wisecaver J.H."/>
        </authorList>
    </citation>
    <scope>NUCLEOTIDE SEQUENCE</scope>
    <source>
        <strain evidence="4">ECLA1</strain>
    </source>
</reference>
<protein>
    <recommendedName>
        <fullName evidence="3">GON domain-containing protein</fullName>
    </recommendedName>
</protein>
<dbReference type="AlphaFoldDB" id="A0AAE1ASZ6"/>
<evidence type="ECO:0000259" key="3">
    <source>
        <dbReference type="PROSITE" id="PS51046"/>
    </source>
</evidence>
<name>A0AAE1ASZ6_9GAST</name>
<accession>A0AAE1ASZ6</accession>
<organism evidence="4 5">
    <name type="scientific">Elysia crispata</name>
    <name type="common">lettuce slug</name>
    <dbReference type="NCBI Taxonomy" id="231223"/>
    <lineage>
        <taxon>Eukaryota</taxon>
        <taxon>Metazoa</taxon>
        <taxon>Spiralia</taxon>
        <taxon>Lophotrochozoa</taxon>
        <taxon>Mollusca</taxon>
        <taxon>Gastropoda</taxon>
        <taxon>Heterobranchia</taxon>
        <taxon>Euthyneura</taxon>
        <taxon>Panpulmonata</taxon>
        <taxon>Sacoglossa</taxon>
        <taxon>Placobranchoidea</taxon>
        <taxon>Plakobranchidae</taxon>
        <taxon>Elysia</taxon>
    </lineage>
</organism>
<evidence type="ECO:0000256" key="2">
    <source>
        <dbReference type="SAM" id="MobiDB-lite"/>
    </source>
</evidence>
<keyword evidence="1" id="KW-0479">Metal-binding</keyword>
<evidence type="ECO:0000313" key="5">
    <source>
        <dbReference type="Proteomes" id="UP001283361"/>
    </source>
</evidence>
<dbReference type="InterPro" id="IPR012314">
    <property type="entry name" value="Pept_M12B_GON-ADAMTSs"/>
</dbReference>
<dbReference type="Proteomes" id="UP001283361">
    <property type="component" value="Unassembled WGS sequence"/>
</dbReference>
<gene>
    <name evidence="4" type="ORF">RRG08_015274</name>
</gene>
<comment type="caution">
    <text evidence="4">The sequence shown here is derived from an EMBL/GenBank/DDBJ whole genome shotgun (WGS) entry which is preliminary data.</text>
</comment>
<dbReference type="GO" id="GO:0008270">
    <property type="term" value="F:zinc ion binding"/>
    <property type="evidence" value="ECO:0007669"/>
    <property type="project" value="InterPro"/>
</dbReference>
<sequence>MCPANTSKGPAFQTKRLSTTTLPPELTIRGGRESFQNNRPGHGWCPPDTDSFEEGRSPRFGAKPPWDNMPETLAIQGCPEGHFGAKADG</sequence>
<feature type="region of interest" description="Disordered" evidence="2">
    <location>
        <begin position="1"/>
        <end position="68"/>
    </location>
</feature>
<proteinExistence type="predicted"/>
<dbReference type="PROSITE" id="PS51046">
    <property type="entry name" value="GON"/>
    <property type="match status" value="1"/>
</dbReference>
<evidence type="ECO:0000256" key="1">
    <source>
        <dbReference type="ARBA" id="ARBA00022723"/>
    </source>
</evidence>
<feature type="domain" description="GON" evidence="3">
    <location>
        <begin position="1"/>
        <end position="89"/>
    </location>
</feature>